<evidence type="ECO:0000313" key="7">
    <source>
        <dbReference type="EMBL" id="PMR71350.1"/>
    </source>
</evidence>
<protein>
    <recommendedName>
        <fullName evidence="6">NAD kinase</fullName>
        <ecNumber evidence="6">2.7.1.23</ecNumber>
    </recommendedName>
    <alternativeName>
        <fullName evidence="6">ATP-dependent NAD kinase</fullName>
    </alternativeName>
</protein>
<dbReference type="EMBL" id="PNRE01000016">
    <property type="protein sequence ID" value="PMR71350.1"/>
    <property type="molecule type" value="Genomic_DNA"/>
</dbReference>
<sequence length="298" mass="32585">MQSFKSDGFRNIGLIGRLGSARVVDTLKRLIRFLDEGGYHVIIEDRTATVLLDHGHPEASRRMLGELCDLVIVVGGDGSLLGAARTLCHSGTLVLGVNRGRLGFLTDISPDELEARVGGVLEGRYEVEERFLLDAELHRDGVLSGSGDALNEVVIHPGKAVRMIEFELFIDGQFVYSQRSDGLIVATPTGSTAYSLSGGGPIMHPRLDVVTLVPMFPHTLSSRPIVIDAASEIRVHIGETNQTYPHISCDGQTRAVAKPDDVLVIRRKPQRVQLVHPLGHNFYEVLRSKLGWSNRLGD</sequence>
<dbReference type="Pfam" id="PF01513">
    <property type="entry name" value="NAD_kinase"/>
    <property type="match status" value="1"/>
</dbReference>
<dbReference type="Gene3D" id="3.40.50.10330">
    <property type="entry name" value="Probable inorganic polyphosphate/atp-NAD kinase, domain 1"/>
    <property type="match status" value="1"/>
</dbReference>
<keyword evidence="2 6" id="KW-0418">Kinase</keyword>
<comment type="function">
    <text evidence="6">Involved in the regulation of the intracellular balance of NAD and NADP, and is a key enzyme in the biosynthesis of NADP. Catalyzes specifically the phosphorylation on 2'-hydroxyl of the adenosine moiety of NAD to yield NADP.</text>
</comment>
<dbReference type="GO" id="GO:0051287">
    <property type="term" value="F:NAD binding"/>
    <property type="evidence" value="ECO:0007669"/>
    <property type="project" value="UniProtKB-ARBA"/>
</dbReference>
<dbReference type="InterPro" id="IPR002504">
    <property type="entry name" value="NADK"/>
</dbReference>
<evidence type="ECO:0000256" key="6">
    <source>
        <dbReference type="HAMAP-Rule" id="MF_00361"/>
    </source>
</evidence>
<dbReference type="InterPro" id="IPR017438">
    <property type="entry name" value="ATP-NAD_kinase_N"/>
</dbReference>
<dbReference type="Gene3D" id="2.60.200.30">
    <property type="entry name" value="Probable inorganic polyphosphate/atp-NAD kinase, domain 2"/>
    <property type="match status" value="1"/>
</dbReference>
<comment type="cofactor">
    <cofactor evidence="6">
        <name>a divalent metal cation</name>
        <dbReference type="ChEBI" id="CHEBI:60240"/>
    </cofactor>
</comment>
<evidence type="ECO:0000256" key="3">
    <source>
        <dbReference type="ARBA" id="ARBA00022857"/>
    </source>
</evidence>
<keyword evidence="4 6" id="KW-0520">NAD</keyword>
<comment type="similarity">
    <text evidence="6">Belongs to the NAD kinase family.</text>
</comment>
<dbReference type="PANTHER" id="PTHR20275:SF0">
    <property type="entry name" value="NAD KINASE"/>
    <property type="match status" value="1"/>
</dbReference>
<evidence type="ECO:0000256" key="1">
    <source>
        <dbReference type="ARBA" id="ARBA00022679"/>
    </source>
</evidence>
<dbReference type="HAMAP" id="MF_00361">
    <property type="entry name" value="NAD_kinase"/>
    <property type="match status" value="1"/>
</dbReference>
<keyword evidence="6" id="KW-0547">Nucleotide-binding</keyword>
<proteinExistence type="inferred from homology"/>
<dbReference type="EC" id="2.7.1.23" evidence="6"/>
<comment type="catalytic activity">
    <reaction evidence="5 6">
        <text>NAD(+) + ATP = ADP + NADP(+) + H(+)</text>
        <dbReference type="Rhea" id="RHEA:18629"/>
        <dbReference type="ChEBI" id="CHEBI:15378"/>
        <dbReference type="ChEBI" id="CHEBI:30616"/>
        <dbReference type="ChEBI" id="CHEBI:57540"/>
        <dbReference type="ChEBI" id="CHEBI:58349"/>
        <dbReference type="ChEBI" id="CHEBI:456216"/>
        <dbReference type="EC" id="2.7.1.23"/>
    </reaction>
</comment>
<keyword evidence="8" id="KW-1185">Reference proteome</keyword>
<feature type="binding site" evidence="6">
    <location>
        <position position="252"/>
    </location>
    <ligand>
        <name>NAD(+)</name>
        <dbReference type="ChEBI" id="CHEBI:57540"/>
    </ligand>
</feature>
<gene>
    <name evidence="6" type="primary">nadK</name>
    <name evidence="7" type="ORF">C1H66_02700</name>
</gene>
<evidence type="ECO:0000256" key="4">
    <source>
        <dbReference type="ARBA" id="ARBA00023027"/>
    </source>
</evidence>
<evidence type="ECO:0000256" key="5">
    <source>
        <dbReference type="ARBA" id="ARBA00047925"/>
    </source>
</evidence>
<feature type="binding site" evidence="6">
    <location>
        <position position="179"/>
    </location>
    <ligand>
        <name>NAD(+)</name>
        <dbReference type="ChEBI" id="CHEBI:57540"/>
    </ligand>
</feature>
<comment type="caution">
    <text evidence="7">The sequence shown here is derived from an EMBL/GenBank/DDBJ whole genome shotgun (WGS) entry which is preliminary data.</text>
</comment>
<dbReference type="GO" id="GO:0019674">
    <property type="term" value="P:NAD+ metabolic process"/>
    <property type="evidence" value="ECO:0007669"/>
    <property type="project" value="InterPro"/>
</dbReference>
<accession>A0A2N7TT29</accession>
<dbReference type="PANTHER" id="PTHR20275">
    <property type="entry name" value="NAD KINASE"/>
    <property type="match status" value="1"/>
</dbReference>
<dbReference type="GO" id="GO:0005737">
    <property type="term" value="C:cytoplasm"/>
    <property type="evidence" value="ECO:0007669"/>
    <property type="project" value="UniProtKB-SubCell"/>
</dbReference>
<comment type="caution">
    <text evidence="6">Lacks conserved residue(s) required for the propagation of feature annotation.</text>
</comment>
<dbReference type="SUPFAM" id="SSF111331">
    <property type="entry name" value="NAD kinase/diacylglycerol kinase-like"/>
    <property type="match status" value="1"/>
</dbReference>
<dbReference type="GO" id="GO:0003951">
    <property type="term" value="F:NAD+ kinase activity"/>
    <property type="evidence" value="ECO:0007669"/>
    <property type="project" value="UniProtKB-UniRule"/>
</dbReference>
<dbReference type="InterPro" id="IPR017437">
    <property type="entry name" value="ATP-NAD_kinase_PpnK-typ_C"/>
</dbReference>
<dbReference type="InterPro" id="IPR016064">
    <property type="entry name" value="NAD/diacylglycerol_kinase_sf"/>
</dbReference>
<feature type="active site" description="Proton acceptor" evidence="6">
    <location>
        <position position="77"/>
    </location>
</feature>
<reference evidence="7 8" key="1">
    <citation type="submission" date="2018-01" db="EMBL/GenBank/DDBJ databases">
        <title>Halomonas endophytica sp. nov., isolated from storage liquid in the stems of Populus euphratica.</title>
        <authorList>
            <person name="Chen C."/>
        </authorList>
    </citation>
    <scope>NUCLEOTIDE SEQUENCE [LARGE SCALE GENOMIC DNA]</scope>
    <source>
        <strain evidence="7 8">DSM 26881</strain>
    </source>
</reference>
<keyword evidence="6" id="KW-0067">ATP-binding</keyword>
<dbReference type="OrthoDB" id="9774737at2"/>
<dbReference type="GO" id="GO:0006741">
    <property type="term" value="P:NADP+ biosynthetic process"/>
    <property type="evidence" value="ECO:0007669"/>
    <property type="project" value="UniProtKB-UniRule"/>
</dbReference>
<feature type="binding site" evidence="6">
    <location>
        <begin position="77"/>
        <end position="78"/>
    </location>
    <ligand>
        <name>NAD(+)</name>
        <dbReference type="ChEBI" id="CHEBI:57540"/>
    </ligand>
</feature>
<keyword evidence="3 6" id="KW-0521">NADP</keyword>
<dbReference type="NCBIfam" id="NF002306">
    <property type="entry name" value="PRK01231.1"/>
    <property type="match status" value="1"/>
</dbReference>
<name>A0A2N7TT29_9GAMM</name>
<evidence type="ECO:0000256" key="2">
    <source>
        <dbReference type="ARBA" id="ARBA00022777"/>
    </source>
</evidence>
<dbReference type="AlphaFoldDB" id="A0A2N7TT29"/>
<feature type="binding site" evidence="6">
    <location>
        <position position="181"/>
    </location>
    <ligand>
        <name>NAD(+)</name>
        <dbReference type="ChEBI" id="CHEBI:57540"/>
    </ligand>
</feature>
<comment type="subcellular location">
    <subcellularLocation>
        <location evidence="6">Cytoplasm</location>
    </subcellularLocation>
</comment>
<dbReference type="RefSeq" id="WP_102626371.1">
    <property type="nucleotide sequence ID" value="NZ_PDOH01000039.1"/>
</dbReference>
<keyword evidence="1 6" id="KW-0808">Transferase</keyword>
<feature type="binding site" evidence="6">
    <location>
        <begin position="151"/>
        <end position="152"/>
    </location>
    <ligand>
        <name>NAD(+)</name>
        <dbReference type="ChEBI" id="CHEBI:57540"/>
    </ligand>
</feature>
<dbReference type="GO" id="GO:0046872">
    <property type="term" value="F:metal ion binding"/>
    <property type="evidence" value="ECO:0007669"/>
    <property type="project" value="UniProtKB-UniRule"/>
</dbReference>
<feature type="binding site" evidence="6">
    <location>
        <position position="162"/>
    </location>
    <ligand>
        <name>NAD(+)</name>
        <dbReference type="ChEBI" id="CHEBI:57540"/>
    </ligand>
</feature>
<dbReference type="Pfam" id="PF20143">
    <property type="entry name" value="NAD_kinase_C"/>
    <property type="match status" value="1"/>
</dbReference>
<dbReference type="GO" id="GO:0005524">
    <property type="term" value="F:ATP binding"/>
    <property type="evidence" value="ECO:0007669"/>
    <property type="project" value="UniProtKB-KW"/>
</dbReference>
<dbReference type="Proteomes" id="UP000235346">
    <property type="component" value="Unassembled WGS sequence"/>
</dbReference>
<keyword evidence="6" id="KW-0963">Cytoplasm</keyword>
<feature type="binding site" evidence="6">
    <location>
        <begin position="192"/>
        <end position="197"/>
    </location>
    <ligand>
        <name>NAD(+)</name>
        <dbReference type="ChEBI" id="CHEBI:57540"/>
    </ligand>
</feature>
<evidence type="ECO:0000313" key="8">
    <source>
        <dbReference type="Proteomes" id="UP000235346"/>
    </source>
</evidence>
<organism evidence="7 8">
    <name type="scientific">Halomonas heilongjiangensis</name>
    <dbReference type="NCBI Taxonomy" id="1387883"/>
    <lineage>
        <taxon>Bacteria</taxon>
        <taxon>Pseudomonadati</taxon>
        <taxon>Pseudomonadota</taxon>
        <taxon>Gammaproteobacteria</taxon>
        <taxon>Oceanospirillales</taxon>
        <taxon>Halomonadaceae</taxon>
        <taxon>Halomonas</taxon>
    </lineage>
</organism>